<evidence type="ECO:0000256" key="1">
    <source>
        <dbReference type="SAM" id="SignalP"/>
    </source>
</evidence>
<dbReference type="InterPro" id="IPR031329">
    <property type="entry name" value="NEUT/ALK_ceramidase_N"/>
</dbReference>
<evidence type="ECO:0000313" key="4">
    <source>
        <dbReference type="Proteomes" id="UP000187280"/>
    </source>
</evidence>
<keyword evidence="1" id="KW-0732">Signal</keyword>
<dbReference type="STRING" id="71657.SAMN02982996_01196"/>
<keyword evidence="4" id="KW-1185">Reference proteome</keyword>
<feature type="signal peptide" evidence="1">
    <location>
        <begin position="1"/>
        <end position="32"/>
    </location>
</feature>
<feature type="chain" id="PRO_5010536620" evidence="1">
    <location>
        <begin position="33"/>
        <end position="445"/>
    </location>
</feature>
<dbReference type="Pfam" id="PF04734">
    <property type="entry name" value="Ceramidase_alk"/>
    <property type="match status" value="1"/>
</dbReference>
<reference evidence="3 4" key="1">
    <citation type="submission" date="2016-10" db="EMBL/GenBank/DDBJ databases">
        <authorList>
            <person name="de Groot N.N."/>
        </authorList>
    </citation>
    <scope>NUCLEOTIDE SEQUENCE [LARGE SCALE GENOMIC DNA]</scope>
    <source>
        <strain evidence="3 4">ATCC 29281</strain>
    </source>
</reference>
<proteinExistence type="predicted"/>
<dbReference type="EMBL" id="FNQS01000003">
    <property type="protein sequence ID" value="SEA23410.1"/>
    <property type="molecule type" value="Genomic_DNA"/>
</dbReference>
<dbReference type="GeneID" id="97764097"/>
<gene>
    <name evidence="3" type="ORF">SAMN02982996_01196</name>
</gene>
<evidence type="ECO:0000313" key="3">
    <source>
        <dbReference type="EMBL" id="SEA23410.1"/>
    </source>
</evidence>
<sequence>MSTRFCLPLLHPTSVAFGVMLCASSLLSPALAANNDLLRVGAAKVDITPTTLKDMNPMGGDFNGVHDPIYMRTLLIHSGGNKVALVSVDAMEVGDTTAVRQRIEKELQIPFANILIFATHDHSAPRVGNVSPGAMAHEGTTTSLAWSEVLYTKMVEALRQSDQQAKPARFGVGKGTVNINVNRDEYTADGWIMGVNPTGPSDKGLWVMKFDSLDGQPIALLTNYAVHSMATLGIKQVTGDLTGVAADYVEKTLGENVVSLWSAGMVADQNPRIFRTGLSDTDEKDAAFAWNAATTQGLAAGEAIVRVASAIKPSDMTRRVNIHAEEKVVSCPTQQGTETTENMNQAQVDNVDLRLGLVMLNDTAIAGVSGEVMTRIGYRLAKSSPLLKTILTSIVNDRIGYIPDDAAYPNEVFEVKASPLKAGCAEDAIVNNFTTMIGKALQRQQ</sequence>
<organism evidence="3 4">
    <name type="scientific">Lonsdalea quercina</name>
    <dbReference type="NCBI Taxonomy" id="71657"/>
    <lineage>
        <taxon>Bacteria</taxon>
        <taxon>Pseudomonadati</taxon>
        <taxon>Pseudomonadota</taxon>
        <taxon>Gammaproteobacteria</taxon>
        <taxon>Enterobacterales</taxon>
        <taxon>Pectobacteriaceae</taxon>
        <taxon>Lonsdalea</taxon>
    </lineage>
</organism>
<name>A0A1H3ZI88_9GAMM</name>
<dbReference type="RefSeq" id="WP_026741493.1">
    <property type="nucleotide sequence ID" value="NZ_FNQS01000003.1"/>
</dbReference>
<evidence type="ECO:0000259" key="2">
    <source>
        <dbReference type="Pfam" id="PF04734"/>
    </source>
</evidence>
<dbReference type="eggNOG" id="COG3356">
    <property type="taxonomic scope" value="Bacteria"/>
</dbReference>
<dbReference type="AlphaFoldDB" id="A0A1H3ZI88"/>
<accession>A0A1H3ZI88</accession>
<dbReference type="Proteomes" id="UP000187280">
    <property type="component" value="Unassembled WGS sequence"/>
</dbReference>
<feature type="domain" description="Neutral/alkaline non-lysosomal ceramidase N-terminal" evidence="2">
    <location>
        <begin position="40"/>
        <end position="258"/>
    </location>
</feature>
<protein>
    <submittedName>
        <fullName evidence="3">Neutral/alkaline non-lysosomal ceramidase, N-terminal</fullName>
    </submittedName>
</protein>